<feature type="chain" id="PRO_5015637615" description="DUF5666 domain-containing protein" evidence="1">
    <location>
        <begin position="22"/>
        <end position="99"/>
    </location>
</feature>
<evidence type="ECO:0008006" key="4">
    <source>
        <dbReference type="Google" id="ProtNLM"/>
    </source>
</evidence>
<dbReference type="EMBL" id="OMOD01000149">
    <property type="protein sequence ID" value="SPF44594.1"/>
    <property type="molecule type" value="Genomic_DNA"/>
</dbReference>
<organism evidence="2 3">
    <name type="scientific">Candidatus Sulfotelmatobacter kueseliae</name>
    <dbReference type="NCBI Taxonomy" id="2042962"/>
    <lineage>
        <taxon>Bacteria</taxon>
        <taxon>Pseudomonadati</taxon>
        <taxon>Acidobacteriota</taxon>
        <taxon>Terriglobia</taxon>
        <taxon>Terriglobales</taxon>
        <taxon>Candidatus Korobacteraceae</taxon>
        <taxon>Candidatus Sulfotelmatobacter</taxon>
    </lineage>
</organism>
<feature type="signal peptide" evidence="1">
    <location>
        <begin position="1"/>
        <end position="21"/>
    </location>
</feature>
<evidence type="ECO:0000313" key="2">
    <source>
        <dbReference type="EMBL" id="SPF44594.1"/>
    </source>
</evidence>
<evidence type="ECO:0000313" key="3">
    <source>
        <dbReference type="Proteomes" id="UP000238701"/>
    </source>
</evidence>
<accession>A0A2U3KY35</accession>
<evidence type="ECO:0000256" key="1">
    <source>
        <dbReference type="SAM" id="SignalP"/>
    </source>
</evidence>
<keyword evidence="1" id="KW-0732">Signal</keyword>
<reference evidence="3" key="1">
    <citation type="submission" date="2018-02" db="EMBL/GenBank/DDBJ databases">
        <authorList>
            <person name="Hausmann B."/>
        </authorList>
    </citation>
    <scope>NUCLEOTIDE SEQUENCE [LARGE SCALE GENOMIC DNA]</scope>
    <source>
        <strain evidence="3">Peat soil MAG SbA1</strain>
    </source>
</reference>
<sequence>MKTSIVGAFAVVLLISGAAFTQEKSSAAQTNNATAASAKPLTVAGQVSNDRKTLVTDIDSEWSVSNPEALQGHEGRRVTVKCYVDTERNRIRIISVKQG</sequence>
<proteinExistence type="predicted"/>
<dbReference type="Proteomes" id="UP000238701">
    <property type="component" value="Unassembled WGS sequence"/>
</dbReference>
<gene>
    <name evidence="2" type="ORF">SBA1_540009</name>
</gene>
<protein>
    <recommendedName>
        <fullName evidence="4">DUF5666 domain-containing protein</fullName>
    </recommendedName>
</protein>
<name>A0A2U3KY35_9BACT</name>
<dbReference type="AlphaFoldDB" id="A0A2U3KY35"/>